<evidence type="ECO:0000256" key="4">
    <source>
        <dbReference type="SAM" id="Coils"/>
    </source>
</evidence>
<dbReference type="EMBL" id="JAAWWB010000001">
    <property type="protein sequence ID" value="KAG6792353.1"/>
    <property type="molecule type" value="Genomic_DNA"/>
</dbReference>
<feature type="coiled-coil region" evidence="4">
    <location>
        <begin position="956"/>
        <end position="983"/>
    </location>
</feature>
<evidence type="ECO:0000256" key="3">
    <source>
        <dbReference type="ARBA" id="ARBA00023054"/>
    </source>
</evidence>
<feature type="coiled-coil region" evidence="4">
    <location>
        <begin position="351"/>
        <end position="406"/>
    </location>
</feature>
<accession>A0A8X8DI29</accession>
<feature type="coiled-coil region" evidence="4">
    <location>
        <begin position="678"/>
        <end position="705"/>
    </location>
</feature>
<dbReference type="PANTHER" id="PTHR47347">
    <property type="entry name" value="GOLGIN CANDIDATE 5"/>
    <property type="match status" value="1"/>
</dbReference>
<feature type="domain" description="TATA element modulatory factor 1 TATA binding" evidence="6">
    <location>
        <begin position="880"/>
        <end position="983"/>
    </location>
</feature>
<dbReference type="GO" id="GO:0005794">
    <property type="term" value="C:Golgi apparatus"/>
    <property type="evidence" value="ECO:0007669"/>
    <property type="project" value="UniProtKB-SubCell"/>
</dbReference>
<comment type="caution">
    <text evidence="7">The sequence shown here is derived from an EMBL/GenBank/DDBJ whole genome shotgun (WGS) entry which is preliminary data.</text>
</comment>
<feature type="coiled-coil region" evidence="4">
    <location>
        <begin position="731"/>
        <end position="807"/>
    </location>
</feature>
<evidence type="ECO:0000256" key="1">
    <source>
        <dbReference type="ARBA" id="ARBA00004555"/>
    </source>
</evidence>
<dbReference type="InterPro" id="IPR022092">
    <property type="entry name" value="TMF_DNA-bd"/>
</dbReference>
<evidence type="ECO:0000256" key="5">
    <source>
        <dbReference type="SAM" id="MobiDB-lite"/>
    </source>
</evidence>
<reference evidence="7" key="1">
    <citation type="journal article" date="2020" name="bioRxiv">
        <title>Hybrid origin of Populus tomentosa Carr. identified through genome sequencing and phylogenomic analysis.</title>
        <authorList>
            <person name="An X."/>
            <person name="Gao K."/>
            <person name="Chen Z."/>
            <person name="Li J."/>
            <person name="Yang X."/>
            <person name="Yang X."/>
            <person name="Zhou J."/>
            <person name="Guo T."/>
            <person name="Zhao T."/>
            <person name="Huang S."/>
            <person name="Miao D."/>
            <person name="Khan W.U."/>
            <person name="Rao P."/>
            <person name="Ye M."/>
            <person name="Lei B."/>
            <person name="Liao W."/>
            <person name="Wang J."/>
            <person name="Ji L."/>
            <person name="Li Y."/>
            <person name="Guo B."/>
            <person name="Mustafa N.S."/>
            <person name="Li S."/>
            <person name="Yun Q."/>
            <person name="Keller S.R."/>
            <person name="Mao J."/>
            <person name="Zhang R."/>
            <person name="Strauss S.H."/>
        </authorList>
    </citation>
    <scope>NUCLEOTIDE SEQUENCE</scope>
    <source>
        <strain evidence="7">GM15</strain>
        <tissue evidence="7">Leaf</tissue>
    </source>
</reference>
<feature type="compositionally biased region" description="Basic and acidic residues" evidence="5">
    <location>
        <begin position="182"/>
        <end position="193"/>
    </location>
</feature>
<keyword evidence="8" id="KW-1185">Reference proteome</keyword>
<feature type="region of interest" description="Disordered" evidence="5">
    <location>
        <begin position="38"/>
        <end position="326"/>
    </location>
</feature>
<feature type="compositionally biased region" description="Basic and acidic residues" evidence="5">
    <location>
        <begin position="202"/>
        <end position="222"/>
    </location>
</feature>
<dbReference type="OrthoDB" id="74178at2759"/>
<evidence type="ECO:0000313" key="7">
    <source>
        <dbReference type="EMBL" id="KAG6792353.1"/>
    </source>
</evidence>
<feature type="compositionally biased region" description="Polar residues" evidence="5">
    <location>
        <begin position="225"/>
        <end position="240"/>
    </location>
</feature>
<evidence type="ECO:0000313" key="8">
    <source>
        <dbReference type="Proteomes" id="UP000886885"/>
    </source>
</evidence>
<feature type="compositionally biased region" description="Basic and acidic residues" evidence="5">
    <location>
        <begin position="154"/>
        <end position="171"/>
    </location>
</feature>
<dbReference type="Pfam" id="PF12329">
    <property type="entry name" value="TMF_DNA_bd"/>
    <property type="match status" value="1"/>
</dbReference>
<dbReference type="Proteomes" id="UP000886885">
    <property type="component" value="Chromosome 1A"/>
</dbReference>
<feature type="coiled-coil region" evidence="4">
    <location>
        <begin position="575"/>
        <end position="648"/>
    </location>
</feature>
<protein>
    <recommendedName>
        <fullName evidence="6">TATA element modulatory factor 1 TATA binding domain-containing protein</fullName>
    </recommendedName>
</protein>
<feature type="region of interest" description="Disordered" evidence="5">
    <location>
        <begin position="416"/>
        <end position="435"/>
    </location>
</feature>
<comment type="subcellular location">
    <subcellularLocation>
        <location evidence="1">Golgi apparatus</location>
    </subcellularLocation>
</comment>
<keyword evidence="3 4" id="KW-0175">Coiled coil</keyword>
<keyword evidence="2" id="KW-0333">Golgi apparatus</keyword>
<proteinExistence type="predicted"/>
<gene>
    <name evidence="7" type="ORF">POTOM_001498</name>
</gene>
<dbReference type="InterPro" id="IPR022091">
    <property type="entry name" value="TMF_TATA-bd"/>
</dbReference>
<sequence>MAWFSGKVSLGNFPDLAGAVNKLSESVKNIEKNFDTALGFEDKPDSSTSTEASGLWPVMSLMGQKSEDNTVESSEKTVSPQKSSTVEEKESQNSDTEQTTALEENQMLERKKDGKHLEIAEKKDGVISDSGKAELESKLQSEPKAVEPPEPDVNDVKIPDSADELQGKEISEVGPAENSDTLEIKSEAPRVDEVEPASILHNESHNVFHDGSIDEQETRAEETVEQSSIQAEASSDTQAEASDDVLAEASSDNQAEASSDTQAEAAVDSSSSQPIISAEVSDMACELSLSTASPSGEASEMVSGSVSKVDDGNDQTVGGDEGVNYGKVGSKEQHLSSGLNISDSIDSMLELEKVKTEIKMMETALQGAARQAQAKADEIAKLMNENEHLKAVIGELKRKTNDAEIESLREEYHQRVSTLERKHSASRSPKGVSVDHIQPTGVASCLVYALTKERDTLRREQNKKSDAAALLKEKDEIINQVMAEGEELSKKQATQESTIRKLRAQIRELEEEKKGLMTKVQVEENKVESIKKDKTTTENLLQETIEKHQAELSAQKEYYTDALSASKKAEALAEARADNEARTELESRLREAEERESMLVQALEELRQTLSRKEQEAVFREDMLCRDIEDLQKYYQASERRCEELITQVPDSTRPLLRQIEAMQETTARRAEAWAAVERSLNSRLQEAEAKAAVAEEREQSVNKRLSQTLSRINVLEAQISCLRTEQTQLSRSLEKERQRAAENRQEYLAAKEEADTQEGRACQFEAQIEELRQKNKEELQDALTHRELLQQEIEREKAARLELERTAHVHSTSASDQTPIARSNSAFENGNLTRKLSTASSLGSMEESYYLQASLDTSDSLSEQRNFGEATMNPYYMKSMTPSAFESALRQKEGELASYMSRLASMESVRDSLAEELVKMTSQCEKLRAESALLPGVQAELDGLRRRHSAALELMGERDEELEELRADIVDLKEMYREQVNLLVNKIQISSTSSGNA</sequence>
<feature type="compositionally biased region" description="Basic and acidic residues" evidence="5">
    <location>
        <begin position="107"/>
        <end position="147"/>
    </location>
</feature>
<feature type="compositionally biased region" description="Polar residues" evidence="5">
    <location>
        <begin position="93"/>
        <end position="103"/>
    </location>
</feature>
<evidence type="ECO:0000256" key="2">
    <source>
        <dbReference type="ARBA" id="ARBA00023034"/>
    </source>
</evidence>
<dbReference type="Pfam" id="PF12325">
    <property type="entry name" value="TMF_TATA_bd"/>
    <property type="match status" value="1"/>
</dbReference>
<evidence type="ECO:0000259" key="6">
    <source>
        <dbReference type="Pfam" id="PF12325"/>
    </source>
</evidence>
<dbReference type="AlphaFoldDB" id="A0A8X8DI29"/>
<feature type="compositionally biased region" description="Polar residues" evidence="5">
    <location>
        <begin position="250"/>
        <end position="275"/>
    </location>
</feature>
<name>A0A8X8DI29_POPTO</name>
<feature type="compositionally biased region" description="Polar residues" evidence="5">
    <location>
        <begin position="288"/>
        <end position="306"/>
    </location>
</feature>
<feature type="coiled-coil region" evidence="4">
    <location>
        <begin position="492"/>
        <end position="526"/>
    </location>
</feature>
<organism evidence="7 8">
    <name type="scientific">Populus tomentosa</name>
    <name type="common">Chinese white poplar</name>
    <dbReference type="NCBI Taxonomy" id="118781"/>
    <lineage>
        <taxon>Eukaryota</taxon>
        <taxon>Viridiplantae</taxon>
        <taxon>Streptophyta</taxon>
        <taxon>Embryophyta</taxon>
        <taxon>Tracheophyta</taxon>
        <taxon>Spermatophyta</taxon>
        <taxon>Magnoliopsida</taxon>
        <taxon>eudicotyledons</taxon>
        <taxon>Gunneridae</taxon>
        <taxon>Pentapetalae</taxon>
        <taxon>rosids</taxon>
        <taxon>fabids</taxon>
        <taxon>Malpighiales</taxon>
        <taxon>Salicaceae</taxon>
        <taxon>Saliceae</taxon>
        <taxon>Populus</taxon>
    </lineage>
</organism>
<dbReference type="PANTHER" id="PTHR47347:SF2">
    <property type="entry name" value="GOLGIN CANDIDATE 5"/>
    <property type="match status" value="1"/>
</dbReference>